<feature type="domain" description="MBD" evidence="7">
    <location>
        <begin position="1"/>
        <end position="62"/>
    </location>
</feature>
<keyword evidence="5" id="KW-0539">Nucleus</keyword>
<dbReference type="InterPro" id="IPR001739">
    <property type="entry name" value="Methyl_CpG_DNA-bd"/>
</dbReference>
<evidence type="ECO:0000256" key="4">
    <source>
        <dbReference type="ARBA" id="ARBA00023163"/>
    </source>
</evidence>
<evidence type="ECO:0000256" key="3">
    <source>
        <dbReference type="ARBA" id="ARBA00023125"/>
    </source>
</evidence>
<organism evidence="8 9">
    <name type="scientific">Dovyalis caffra</name>
    <dbReference type="NCBI Taxonomy" id="77055"/>
    <lineage>
        <taxon>Eukaryota</taxon>
        <taxon>Viridiplantae</taxon>
        <taxon>Streptophyta</taxon>
        <taxon>Embryophyta</taxon>
        <taxon>Tracheophyta</taxon>
        <taxon>Spermatophyta</taxon>
        <taxon>Magnoliopsida</taxon>
        <taxon>eudicotyledons</taxon>
        <taxon>Gunneridae</taxon>
        <taxon>Pentapetalae</taxon>
        <taxon>rosids</taxon>
        <taxon>fabids</taxon>
        <taxon>Malpighiales</taxon>
        <taxon>Salicaceae</taxon>
        <taxon>Flacourtieae</taxon>
        <taxon>Dovyalis</taxon>
    </lineage>
</organism>
<dbReference type="Pfam" id="PF01429">
    <property type="entry name" value="MBD"/>
    <property type="match status" value="1"/>
</dbReference>
<dbReference type="GO" id="GO:0005634">
    <property type="term" value="C:nucleus"/>
    <property type="evidence" value="ECO:0007669"/>
    <property type="project" value="UniProtKB-SubCell"/>
</dbReference>
<evidence type="ECO:0000256" key="6">
    <source>
        <dbReference type="SAM" id="MobiDB-lite"/>
    </source>
</evidence>
<feature type="region of interest" description="Disordered" evidence="6">
    <location>
        <begin position="30"/>
        <end position="356"/>
    </location>
</feature>
<evidence type="ECO:0000313" key="8">
    <source>
        <dbReference type="EMBL" id="CAK7356921.1"/>
    </source>
</evidence>
<dbReference type="GO" id="GO:0003677">
    <property type="term" value="F:DNA binding"/>
    <property type="evidence" value="ECO:0007669"/>
    <property type="project" value="UniProtKB-KW"/>
</dbReference>
<dbReference type="EMBL" id="CAWUPB010001197">
    <property type="protein sequence ID" value="CAK7356921.1"/>
    <property type="molecule type" value="Genomic_DNA"/>
</dbReference>
<keyword evidence="4" id="KW-0804">Transcription</keyword>
<evidence type="ECO:0000256" key="5">
    <source>
        <dbReference type="ARBA" id="ARBA00023242"/>
    </source>
</evidence>
<feature type="compositionally biased region" description="Basic and acidic residues" evidence="6">
    <location>
        <begin position="62"/>
        <end position="84"/>
    </location>
</feature>
<keyword evidence="3" id="KW-0238">DNA-binding</keyword>
<reference evidence="8 9" key="1">
    <citation type="submission" date="2024-01" db="EMBL/GenBank/DDBJ databases">
        <authorList>
            <person name="Waweru B."/>
        </authorList>
    </citation>
    <scope>NUCLEOTIDE SEQUENCE [LARGE SCALE GENOMIC DNA]</scope>
</reference>
<dbReference type="Gene3D" id="3.30.890.10">
    <property type="entry name" value="Methyl-cpg-binding Protein 2, Chain A"/>
    <property type="match status" value="1"/>
</dbReference>
<protein>
    <recommendedName>
        <fullName evidence="7">MBD domain-containing protein</fullName>
    </recommendedName>
</protein>
<dbReference type="AlphaFoldDB" id="A0AAV1ST50"/>
<gene>
    <name evidence="8" type="ORF">DCAF_LOCUS27202</name>
</gene>
<keyword evidence="9" id="KW-1185">Reference proteome</keyword>
<dbReference type="InterPro" id="IPR039622">
    <property type="entry name" value="MBD10/11"/>
</dbReference>
<dbReference type="SUPFAM" id="SSF54171">
    <property type="entry name" value="DNA-binding domain"/>
    <property type="match status" value="1"/>
</dbReference>
<evidence type="ECO:0000256" key="1">
    <source>
        <dbReference type="ARBA" id="ARBA00004123"/>
    </source>
</evidence>
<comment type="caution">
    <text evidence="8">The sequence shown here is derived from an EMBL/GenBank/DDBJ whole genome shotgun (WGS) entry which is preliminary data.</text>
</comment>
<dbReference type="PROSITE" id="PS50982">
    <property type="entry name" value="MBD"/>
    <property type="match status" value="1"/>
</dbReference>
<sequence>MTQCLGSLQYFPKGVGTSKKNEIVFIAPTGEKINNKKQLEQYLKSHPGNPSVSEFDWGTGETPRRSARISEKAKATPPEKEPPKKRGRKSSSSKKDEKESVTEGENEVQMQDAEGTENGNAKAEKGNDGTTGNQDKKGNEEQEEADQIKSADANMEETAPEDVNKDINTQEDAAPGDVNKDIKTQEDAKDGNEGIAKEGQHALEVKEKENDEAAVKDKAAEEAGSSEVAENGNNQVEDLAEKVPQTEAEKESASGQKDIPDIVAMNADGGAQKVNTNETVTASEGEIKEKLNVQEDDANYSIPMDGNDNPMGGEVLENGKVNQMGPTDAPQHAAPPSLKDPSEDLSLDPPEGSGHCPKHSTLVSSLKGVMAYLNNKNCIIIRRVCLFDTFELQKAGPDPLLFDKWSTLSLIIFPAEQWVSILSFSGSSSSSLSFLPVVPTLYLFS</sequence>
<accession>A0AAV1ST50</accession>
<dbReference type="PANTHER" id="PTHR33729">
    <property type="entry name" value="METHYL-CPG BINDING DOMAIN CONTAINING PROTEIN, EXPRESSED"/>
    <property type="match status" value="1"/>
</dbReference>
<dbReference type="InterPro" id="IPR016177">
    <property type="entry name" value="DNA-bd_dom_sf"/>
</dbReference>
<feature type="compositionally biased region" description="Polar residues" evidence="6">
    <location>
        <begin position="273"/>
        <end position="282"/>
    </location>
</feature>
<proteinExistence type="predicted"/>
<keyword evidence="2" id="KW-0805">Transcription regulation</keyword>
<name>A0AAV1ST50_9ROSI</name>
<comment type="subcellular location">
    <subcellularLocation>
        <location evidence="1">Nucleus</location>
    </subcellularLocation>
</comment>
<dbReference type="Proteomes" id="UP001314170">
    <property type="component" value="Unassembled WGS sequence"/>
</dbReference>
<feature type="compositionally biased region" description="Basic and acidic residues" evidence="6">
    <location>
        <begin position="178"/>
        <end position="221"/>
    </location>
</feature>
<dbReference type="PANTHER" id="PTHR33729:SF12">
    <property type="entry name" value="MBD DOMAIN-CONTAINING PROTEIN"/>
    <property type="match status" value="1"/>
</dbReference>
<evidence type="ECO:0000256" key="2">
    <source>
        <dbReference type="ARBA" id="ARBA00023015"/>
    </source>
</evidence>
<evidence type="ECO:0000313" key="9">
    <source>
        <dbReference type="Proteomes" id="UP001314170"/>
    </source>
</evidence>
<evidence type="ECO:0000259" key="7">
    <source>
        <dbReference type="PROSITE" id="PS50982"/>
    </source>
</evidence>